<proteinExistence type="inferred from homology"/>
<comment type="caution">
    <text evidence="4">The sequence shown here is derived from an EMBL/GenBank/DDBJ whole genome shotgun (WGS) entry which is preliminary data.</text>
</comment>
<accession>A0ABW1IHN7</accession>
<dbReference type="InterPro" id="IPR001128">
    <property type="entry name" value="Cyt_P450"/>
</dbReference>
<evidence type="ECO:0000313" key="5">
    <source>
        <dbReference type="Proteomes" id="UP001596119"/>
    </source>
</evidence>
<keyword evidence="2" id="KW-0479">Metal-binding</keyword>
<feature type="compositionally biased region" description="Basic and acidic residues" evidence="3">
    <location>
        <begin position="216"/>
        <end position="240"/>
    </location>
</feature>
<dbReference type="EMBL" id="JBHSQK010000100">
    <property type="protein sequence ID" value="MFC5952299.1"/>
    <property type="molecule type" value="Genomic_DNA"/>
</dbReference>
<name>A0ABW1IHN7_9PSEU</name>
<dbReference type="InterPro" id="IPR002397">
    <property type="entry name" value="Cyt_P450_B"/>
</dbReference>
<dbReference type="RefSeq" id="WP_379571067.1">
    <property type="nucleotide sequence ID" value="NZ_JBHSQK010000100.1"/>
</dbReference>
<dbReference type="InterPro" id="IPR017972">
    <property type="entry name" value="Cyt_P450_CS"/>
</dbReference>
<dbReference type="Proteomes" id="UP001596119">
    <property type="component" value="Unassembled WGS sequence"/>
</dbReference>
<dbReference type="Gene3D" id="1.10.630.10">
    <property type="entry name" value="Cytochrome P450"/>
    <property type="match status" value="1"/>
</dbReference>
<keyword evidence="5" id="KW-1185">Reference proteome</keyword>
<protein>
    <submittedName>
        <fullName evidence="4">Cytochrome P450</fullName>
    </submittedName>
</protein>
<feature type="compositionally biased region" description="Polar residues" evidence="3">
    <location>
        <begin position="182"/>
        <end position="203"/>
    </location>
</feature>
<dbReference type="InterPro" id="IPR036396">
    <property type="entry name" value="Cyt_P450_sf"/>
</dbReference>
<reference evidence="5" key="1">
    <citation type="journal article" date="2019" name="Int. J. Syst. Evol. Microbiol.">
        <title>The Global Catalogue of Microorganisms (GCM) 10K type strain sequencing project: providing services to taxonomists for standard genome sequencing and annotation.</title>
        <authorList>
            <consortium name="The Broad Institute Genomics Platform"/>
            <consortium name="The Broad Institute Genome Sequencing Center for Infectious Disease"/>
            <person name="Wu L."/>
            <person name="Ma J."/>
        </authorList>
    </citation>
    <scope>NUCLEOTIDE SEQUENCE [LARGE SCALE GENOMIC DNA]</scope>
    <source>
        <strain evidence="5">CGMCC 4.7397</strain>
    </source>
</reference>
<dbReference type="PRINTS" id="PR00385">
    <property type="entry name" value="P450"/>
</dbReference>
<keyword evidence="2" id="KW-0349">Heme</keyword>
<sequence length="240" mass="25958">MIALVEQRRAHPLDPEQDLMSGVLAARDEAGEPFPPEVPIAIGVQLFAAGGDTTTQAITAALHEIATTPEDQRTLRTEPALIPQAVEEYLRLHPPLHQLARTLCTDVKLHGQTMSESDLVALSWASTKRDADKFPDPDRCMIDRTPNRHLTFGNGPHQCIGAGPRSHGWRCRPPCPGCSSAPAGSSWTGTRSEPTANPCSPGSHTCRCASATTNRADARASTDESPVREEGDDRARTRYP</sequence>
<dbReference type="Pfam" id="PF00067">
    <property type="entry name" value="p450"/>
    <property type="match status" value="1"/>
</dbReference>
<dbReference type="PROSITE" id="PS00086">
    <property type="entry name" value="CYTOCHROME_P450"/>
    <property type="match status" value="1"/>
</dbReference>
<dbReference type="PANTHER" id="PTHR46696">
    <property type="entry name" value="P450, PUTATIVE (EUROFUNG)-RELATED"/>
    <property type="match status" value="1"/>
</dbReference>
<keyword evidence="2" id="KW-0560">Oxidoreductase</keyword>
<comment type="similarity">
    <text evidence="1 2">Belongs to the cytochrome P450 family.</text>
</comment>
<evidence type="ECO:0000256" key="1">
    <source>
        <dbReference type="ARBA" id="ARBA00010617"/>
    </source>
</evidence>
<dbReference type="PANTHER" id="PTHR46696:SF6">
    <property type="entry name" value="P450, PUTATIVE (EUROFUNG)-RELATED"/>
    <property type="match status" value="1"/>
</dbReference>
<evidence type="ECO:0000313" key="4">
    <source>
        <dbReference type="EMBL" id="MFC5952299.1"/>
    </source>
</evidence>
<feature type="region of interest" description="Disordered" evidence="3">
    <location>
        <begin position="178"/>
        <end position="240"/>
    </location>
</feature>
<gene>
    <name evidence="4" type="ORF">ACFQH9_28945</name>
</gene>
<keyword evidence="2" id="KW-0408">Iron</keyword>
<organism evidence="4 5">
    <name type="scientific">Pseudonocardia lutea</name>
    <dbReference type="NCBI Taxonomy" id="2172015"/>
    <lineage>
        <taxon>Bacteria</taxon>
        <taxon>Bacillati</taxon>
        <taxon>Actinomycetota</taxon>
        <taxon>Actinomycetes</taxon>
        <taxon>Pseudonocardiales</taxon>
        <taxon>Pseudonocardiaceae</taxon>
        <taxon>Pseudonocardia</taxon>
    </lineage>
</organism>
<dbReference type="SUPFAM" id="SSF48264">
    <property type="entry name" value="Cytochrome P450"/>
    <property type="match status" value="1"/>
</dbReference>
<keyword evidence="2" id="KW-0503">Monooxygenase</keyword>
<evidence type="ECO:0000256" key="2">
    <source>
        <dbReference type="RuleBase" id="RU000461"/>
    </source>
</evidence>
<evidence type="ECO:0000256" key="3">
    <source>
        <dbReference type="SAM" id="MobiDB-lite"/>
    </source>
</evidence>
<dbReference type="PRINTS" id="PR00359">
    <property type="entry name" value="BP450"/>
</dbReference>